<organism evidence="2 3">
    <name type="scientific">Pseudocohnilembus persalinus</name>
    <name type="common">Ciliate</name>
    <dbReference type="NCBI Taxonomy" id="266149"/>
    <lineage>
        <taxon>Eukaryota</taxon>
        <taxon>Sar</taxon>
        <taxon>Alveolata</taxon>
        <taxon>Ciliophora</taxon>
        <taxon>Intramacronucleata</taxon>
        <taxon>Oligohymenophorea</taxon>
        <taxon>Scuticociliatia</taxon>
        <taxon>Philasterida</taxon>
        <taxon>Pseudocohnilembidae</taxon>
        <taxon>Pseudocohnilembus</taxon>
    </lineage>
</organism>
<reference evidence="2 3" key="1">
    <citation type="journal article" date="2015" name="Sci. Rep.">
        <title>Genome of the facultative scuticociliatosis pathogen Pseudocohnilembus persalinus provides insight into its virulence through horizontal gene transfer.</title>
        <authorList>
            <person name="Xiong J."/>
            <person name="Wang G."/>
            <person name="Cheng J."/>
            <person name="Tian M."/>
            <person name="Pan X."/>
            <person name="Warren A."/>
            <person name="Jiang C."/>
            <person name="Yuan D."/>
            <person name="Miao W."/>
        </authorList>
    </citation>
    <scope>NUCLEOTIDE SEQUENCE [LARGE SCALE GENOMIC DNA]</scope>
    <source>
        <strain evidence="2">36N120E</strain>
    </source>
</reference>
<dbReference type="Proteomes" id="UP000054937">
    <property type="component" value="Unassembled WGS sequence"/>
</dbReference>
<gene>
    <name evidence="2" type="ORF">PPERSA_11376</name>
</gene>
<accession>A0A0V0QQ13</accession>
<name>A0A0V0QQ13_PSEPJ</name>
<comment type="caution">
    <text evidence="2">The sequence shown here is derived from an EMBL/GenBank/DDBJ whole genome shotgun (WGS) entry which is preliminary data.</text>
</comment>
<proteinExistence type="predicted"/>
<feature type="coiled-coil region" evidence="1">
    <location>
        <begin position="169"/>
        <end position="231"/>
    </location>
</feature>
<sequence>MENPLHTYITAFLEQVPMIIVQEQNFLQMYLTNVALTDGIKNIQKVMDLENTQTLIILHKVQILSQQLFEKSIDNFEEQLLKQQFNIQRIASYEIIKKYFSDLSKILEMQYKKNLEYEVKDEYYYFISFDALLQPIDKLIQNKMGKQNSLIFIFVINVYTIQAQFLNEIKNIQILNEDIIERLEKISKEIDNLKNNLVQNNYTDLIKIGKLEFVDNVLKQIQNKLIEQQSNQKNNTNDSNNEHQITNEIEEILKNEKPYFLQIKNQNEKFEKAKLIFQFLLNLTNEFAKKLIIRDLYLIHNNEVRQYIKEQLIEKFYNLYQYIFNEIIIFGGQIIQKTQQQQLQKVQTSSNEQDLQNESIFKTYENFSKEQQINFLKNIALQLKVKVSDYVENDRDIYLLKPSQFKDDLYQISKFL</sequence>
<keyword evidence="3" id="KW-1185">Reference proteome</keyword>
<dbReference type="AlphaFoldDB" id="A0A0V0QQ13"/>
<evidence type="ECO:0000256" key="1">
    <source>
        <dbReference type="SAM" id="Coils"/>
    </source>
</evidence>
<evidence type="ECO:0000313" key="2">
    <source>
        <dbReference type="EMBL" id="KRX04252.1"/>
    </source>
</evidence>
<dbReference type="EMBL" id="LDAU01000120">
    <property type="protein sequence ID" value="KRX04252.1"/>
    <property type="molecule type" value="Genomic_DNA"/>
</dbReference>
<keyword evidence="1" id="KW-0175">Coiled coil</keyword>
<evidence type="ECO:0000313" key="3">
    <source>
        <dbReference type="Proteomes" id="UP000054937"/>
    </source>
</evidence>
<dbReference type="InParanoid" id="A0A0V0QQ13"/>
<protein>
    <submittedName>
        <fullName evidence="2">Uncharacterized protein</fullName>
    </submittedName>
</protein>